<feature type="transmembrane region" description="Helical" evidence="3">
    <location>
        <begin position="40"/>
        <end position="62"/>
    </location>
</feature>
<dbReference type="InterPro" id="IPR011519">
    <property type="entry name" value="UnbV_ASPIC"/>
</dbReference>
<dbReference type="InterPro" id="IPR028994">
    <property type="entry name" value="Integrin_alpha_N"/>
</dbReference>
<keyword evidence="1" id="KW-0732">Signal</keyword>
<feature type="region of interest" description="Disordered" evidence="2">
    <location>
        <begin position="1"/>
        <end position="29"/>
    </location>
</feature>
<feature type="compositionally biased region" description="Basic and acidic residues" evidence="2">
    <location>
        <begin position="9"/>
        <end position="24"/>
    </location>
</feature>
<dbReference type="SUPFAM" id="SSF69318">
    <property type="entry name" value="Integrin alpha N-terminal domain"/>
    <property type="match status" value="1"/>
</dbReference>
<sequence>MSSKRKANPSREHRDPTRHNAADHDEVDDELRDDAAISRALRGSFIALVCLAVVGAAVAYALSRPDAAPPVRESELATVEVRELPSVEIPAVPFADITDEAGIDFVHNNGAVGDKLLPETMGGGVAFLDFDDDGDQDLLLVNSKDWSWDEPSERSNTSVLYRNDDGEFVDVTAGSGIDIPIYAMGAAVGDYDNDGRVDIFITAVGANHLFHNQGDGTFVDVSESAGVAGDEDRWSSSAGWFDYDNDGDLDLFVCNYVMWSREYDQSQGFQLVGGGRAYGRPQNFEGSFPYLYRNDGDGQFTDVSESSGVQVRNPATGVPLSKSLGLAICDFDNNGTLDLIVANDTVQNLLLRNDGDGHFTEIGALAGIAFDSSGAARGAMGIDVTSFRDRKAMAVAIGNFSNEMTALYVTKAGRMQFFDEAISTGLGPSTRLLLTFGLMYLDYDLDGRLDLFCANGHLEEDINRVQPSQHYEQPPQLFWNAGPEFGTEFLAVGEQQTGPDLLKPMVGRGATYADIDSDGDIDILITASGRKPRLLRNEQQLGHHWLRVKLVGDSERCNRDAIGAWVDVTVGDEVLSKQVMPTRSYLSQVELPLTFGLGDADAVQDVTVRWPDGESVSLGPLAVDQGHVIER</sequence>
<comment type="caution">
    <text evidence="5">The sequence shown here is derived from an EMBL/GenBank/DDBJ whole genome shotgun (WGS) entry which is preliminary data.</text>
</comment>
<evidence type="ECO:0000259" key="4">
    <source>
        <dbReference type="Pfam" id="PF07593"/>
    </source>
</evidence>
<dbReference type="PANTHER" id="PTHR16026">
    <property type="entry name" value="CARTILAGE ACIDIC PROTEIN 1"/>
    <property type="match status" value="1"/>
</dbReference>
<reference evidence="5 6" key="1">
    <citation type="submission" date="2019-02" db="EMBL/GenBank/DDBJ databases">
        <title>Deep-cultivation of Planctomycetes and their phenomic and genomic characterization uncovers novel biology.</title>
        <authorList>
            <person name="Wiegand S."/>
            <person name="Jogler M."/>
            <person name="Boedeker C."/>
            <person name="Pinto D."/>
            <person name="Vollmers J."/>
            <person name="Rivas-Marin E."/>
            <person name="Kohn T."/>
            <person name="Peeters S.H."/>
            <person name="Heuer A."/>
            <person name="Rast P."/>
            <person name="Oberbeckmann S."/>
            <person name="Bunk B."/>
            <person name="Jeske O."/>
            <person name="Meyerdierks A."/>
            <person name="Storesund J.E."/>
            <person name="Kallscheuer N."/>
            <person name="Luecker S."/>
            <person name="Lage O.M."/>
            <person name="Pohl T."/>
            <person name="Merkel B.J."/>
            <person name="Hornburger P."/>
            <person name="Mueller R.-W."/>
            <person name="Bruemmer F."/>
            <person name="Labrenz M."/>
            <person name="Spormann A.M."/>
            <person name="Op Den Camp H."/>
            <person name="Overmann J."/>
            <person name="Amann R."/>
            <person name="Jetten M.S.M."/>
            <person name="Mascher T."/>
            <person name="Medema M.H."/>
            <person name="Devos D.P."/>
            <person name="Kaster A.-K."/>
            <person name="Ovreas L."/>
            <person name="Rohde M."/>
            <person name="Galperin M.Y."/>
            <person name="Jogler C."/>
        </authorList>
    </citation>
    <scope>NUCLEOTIDE SEQUENCE [LARGE SCALE GENOMIC DNA]</scope>
    <source>
        <strain evidence="5 6">CA85</strain>
    </source>
</reference>
<protein>
    <submittedName>
        <fullName evidence="5">ASPIC and UnbV</fullName>
    </submittedName>
</protein>
<dbReference type="Pfam" id="PF13517">
    <property type="entry name" value="FG-GAP_3"/>
    <property type="match status" value="2"/>
</dbReference>
<dbReference type="EMBL" id="SJPK01000002">
    <property type="protein sequence ID" value="TWT73985.1"/>
    <property type="molecule type" value="Genomic_DNA"/>
</dbReference>
<dbReference type="RefSeq" id="WP_146390054.1">
    <property type="nucleotide sequence ID" value="NZ_SJPK01000002.1"/>
</dbReference>
<dbReference type="PANTHER" id="PTHR16026:SF0">
    <property type="entry name" value="CARTILAGE ACIDIC PROTEIN 1"/>
    <property type="match status" value="1"/>
</dbReference>
<dbReference type="InterPro" id="IPR013517">
    <property type="entry name" value="FG-GAP"/>
</dbReference>
<dbReference type="Pfam" id="PF07593">
    <property type="entry name" value="UnbV_ASPIC"/>
    <property type="match status" value="1"/>
</dbReference>
<evidence type="ECO:0000313" key="6">
    <source>
        <dbReference type="Proteomes" id="UP000318053"/>
    </source>
</evidence>
<feature type="domain" description="ASPIC/UnbV" evidence="4">
    <location>
        <begin position="561"/>
        <end position="625"/>
    </location>
</feature>
<dbReference type="OrthoDB" id="5287961at2"/>
<dbReference type="Gene3D" id="2.130.10.130">
    <property type="entry name" value="Integrin alpha, N-terminal"/>
    <property type="match status" value="1"/>
</dbReference>
<dbReference type="InterPro" id="IPR027039">
    <property type="entry name" value="Crtac1"/>
</dbReference>
<accession>A0A5C5YHD3</accession>
<keyword evidence="3" id="KW-1133">Transmembrane helix</keyword>
<dbReference type="AlphaFoldDB" id="A0A5C5YHD3"/>
<evidence type="ECO:0000256" key="1">
    <source>
        <dbReference type="ARBA" id="ARBA00022729"/>
    </source>
</evidence>
<dbReference type="Proteomes" id="UP000318053">
    <property type="component" value="Unassembled WGS sequence"/>
</dbReference>
<keyword evidence="3" id="KW-0472">Membrane</keyword>
<keyword evidence="3" id="KW-0812">Transmembrane</keyword>
<evidence type="ECO:0000256" key="2">
    <source>
        <dbReference type="SAM" id="MobiDB-lite"/>
    </source>
</evidence>
<evidence type="ECO:0000256" key="3">
    <source>
        <dbReference type="SAM" id="Phobius"/>
    </source>
</evidence>
<proteinExistence type="predicted"/>
<gene>
    <name evidence="5" type="ORF">CA85_08680</name>
</gene>
<evidence type="ECO:0000313" key="5">
    <source>
        <dbReference type="EMBL" id="TWT73985.1"/>
    </source>
</evidence>
<organism evidence="5 6">
    <name type="scientific">Allorhodopirellula solitaria</name>
    <dbReference type="NCBI Taxonomy" id="2527987"/>
    <lineage>
        <taxon>Bacteria</taxon>
        <taxon>Pseudomonadati</taxon>
        <taxon>Planctomycetota</taxon>
        <taxon>Planctomycetia</taxon>
        <taxon>Pirellulales</taxon>
        <taxon>Pirellulaceae</taxon>
        <taxon>Allorhodopirellula</taxon>
    </lineage>
</organism>
<keyword evidence="6" id="KW-1185">Reference proteome</keyword>
<name>A0A5C5YHD3_9BACT</name>